<evidence type="ECO:0000313" key="8">
    <source>
        <dbReference type="EMBL" id="KAK3240482.1"/>
    </source>
</evidence>
<accession>A0AAE0BPT0</accession>
<organism evidence="8 9">
    <name type="scientific">Cymbomonas tetramitiformis</name>
    <dbReference type="NCBI Taxonomy" id="36881"/>
    <lineage>
        <taxon>Eukaryota</taxon>
        <taxon>Viridiplantae</taxon>
        <taxon>Chlorophyta</taxon>
        <taxon>Pyramimonadophyceae</taxon>
        <taxon>Pyramimonadales</taxon>
        <taxon>Pyramimonadaceae</taxon>
        <taxon>Cymbomonas</taxon>
    </lineage>
</organism>
<sequence>MTGLVPIHRASSYVMTRVLTEIPATAVASFLFSGILYHLVGLTATREAFLFFVFLFFLNLLIASMLGMALGALLPGEATPSVILPLYTTLNMLCAGFFVRKDTIKAMWEWMYYISYMQWGFSASMLNQFQDQSYTAYCEEGAVLPALPGLPEAWKDLPAQLRNESSDIRMYMDLFGIDSTNLTRCQPIQGNDILSMFSLGNRNKWEDVTYAACTYPILIFLCYIGVRFVNHEKR</sequence>
<reference evidence="8 9" key="1">
    <citation type="journal article" date="2015" name="Genome Biol. Evol.">
        <title>Comparative Genomics of a Bacterivorous Green Alga Reveals Evolutionary Causalities and Consequences of Phago-Mixotrophic Mode of Nutrition.</title>
        <authorList>
            <person name="Burns J.A."/>
            <person name="Paasch A."/>
            <person name="Narechania A."/>
            <person name="Kim E."/>
        </authorList>
    </citation>
    <scope>NUCLEOTIDE SEQUENCE [LARGE SCALE GENOMIC DNA]</scope>
    <source>
        <strain evidence="8 9">PLY_AMNH</strain>
    </source>
</reference>
<evidence type="ECO:0000313" key="9">
    <source>
        <dbReference type="Proteomes" id="UP001190700"/>
    </source>
</evidence>
<dbReference type="AlphaFoldDB" id="A0AAE0BPT0"/>
<feature type="transmembrane region" description="Helical" evidence="6">
    <location>
        <begin position="49"/>
        <end position="70"/>
    </location>
</feature>
<keyword evidence="9" id="KW-1185">Reference proteome</keyword>
<feature type="transmembrane region" description="Helical" evidence="6">
    <location>
        <begin position="111"/>
        <end position="129"/>
    </location>
</feature>
<evidence type="ECO:0000259" key="7">
    <source>
        <dbReference type="Pfam" id="PF01061"/>
    </source>
</evidence>
<feature type="transmembrane region" description="Helical" evidence="6">
    <location>
        <begin position="22"/>
        <end position="42"/>
    </location>
</feature>
<feature type="domain" description="ABC-2 type transporter transmembrane" evidence="7">
    <location>
        <begin position="6"/>
        <end position="129"/>
    </location>
</feature>
<dbReference type="GO" id="GO:0140359">
    <property type="term" value="F:ABC-type transporter activity"/>
    <property type="evidence" value="ECO:0007669"/>
    <property type="project" value="InterPro"/>
</dbReference>
<dbReference type="PANTHER" id="PTHR48041:SF139">
    <property type="entry name" value="PROTEIN SCARLET"/>
    <property type="match status" value="1"/>
</dbReference>
<name>A0AAE0BPT0_9CHLO</name>
<evidence type="ECO:0000256" key="6">
    <source>
        <dbReference type="SAM" id="Phobius"/>
    </source>
</evidence>
<evidence type="ECO:0000256" key="5">
    <source>
        <dbReference type="ARBA" id="ARBA00023136"/>
    </source>
</evidence>
<feature type="transmembrane region" description="Helical" evidence="6">
    <location>
        <begin position="208"/>
        <end position="229"/>
    </location>
</feature>
<gene>
    <name evidence="8" type="ORF">CYMTET_49679</name>
</gene>
<keyword evidence="3 6" id="KW-0812">Transmembrane</keyword>
<evidence type="ECO:0000256" key="2">
    <source>
        <dbReference type="ARBA" id="ARBA00022448"/>
    </source>
</evidence>
<evidence type="ECO:0000256" key="3">
    <source>
        <dbReference type="ARBA" id="ARBA00022692"/>
    </source>
</evidence>
<dbReference type="Proteomes" id="UP001190700">
    <property type="component" value="Unassembled WGS sequence"/>
</dbReference>
<protein>
    <recommendedName>
        <fullName evidence="7">ABC-2 type transporter transmembrane domain-containing protein</fullName>
    </recommendedName>
</protein>
<evidence type="ECO:0000256" key="4">
    <source>
        <dbReference type="ARBA" id="ARBA00022989"/>
    </source>
</evidence>
<feature type="transmembrane region" description="Helical" evidence="6">
    <location>
        <begin position="82"/>
        <end position="99"/>
    </location>
</feature>
<dbReference type="InterPro" id="IPR013525">
    <property type="entry name" value="ABC2_TM"/>
</dbReference>
<evidence type="ECO:0000256" key="1">
    <source>
        <dbReference type="ARBA" id="ARBA00004141"/>
    </source>
</evidence>
<proteinExistence type="predicted"/>
<comment type="subcellular location">
    <subcellularLocation>
        <location evidence="1">Membrane</location>
        <topology evidence="1">Multi-pass membrane protein</topology>
    </subcellularLocation>
</comment>
<keyword evidence="2" id="KW-0813">Transport</keyword>
<dbReference type="Pfam" id="PF01061">
    <property type="entry name" value="ABC2_membrane"/>
    <property type="match status" value="1"/>
</dbReference>
<dbReference type="InterPro" id="IPR050352">
    <property type="entry name" value="ABCG_transporters"/>
</dbReference>
<dbReference type="GO" id="GO:0016020">
    <property type="term" value="C:membrane"/>
    <property type="evidence" value="ECO:0007669"/>
    <property type="project" value="UniProtKB-SubCell"/>
</dbReference>
<comment type="caution">
    <text evidence="8">The sequence shown here is derived from an EMBL/GenBank/DDBJ whole genome shotgun (WGS) entry which is preliminary data.</text>
</comment>
<dbReference type="EMBL" id="LGRX02033632">
    <property type="protein sequence ID" value="KAK3240482.1"/>
    <property type="molecule type" value="Genomic_DNA"/>
</dbReference>
<keyword evidence="5 6" id="KW-0472">Membrane</keyword>
<keyword evidence="4 6" id="KW-1133">Transmembrane helix</keyword>
<dbReference type="PANTHER" id="PTHR48041">
    <property type="entry name" value="ABC TRANSPORTER G FAMILY MEMBER 28"/>
    <property type="match status" value="1"/>
</dbReference>